<dbReference type="InterPro" id="IPR009781">
    <property type="entry name" value="DUF1345"/>
</dbReference>
<dbReference type="RefSeq" id="WP_183364185.1">
    <property type="nucleotide sequence ID" value="NZ_JACIEZ010000001.1"/>
</dbReference>
<protein>
    <submittedName>
        <fullName evidence="2">Putative membrane protein</fullName>
    </submittedName>
</protein>
<evidence type="ECO:0000313" key="2">
    <source>
        <dbReference type="EMBL" id="MBB4062981.1"/>
    </source>
</evidence>
<organism evidence="2 3">
    <name type="scientific">Gellertiella hungarica</name>
    <dbReference type="NCBI Taxonomy" id="1572859"/>
    <lineage>
        <taxon>Bacteria</taxon>
        <taxon>Pseudomonadati</taxon>
        <taxon>Pseudomonadota</taxon>
        <taxon>Alphaproteobacteria</taxon>
        <taxon>Hyphomicrobiales</taxon>
        <taxon>Rhizobiaceae</taxon>
        <taxon>Gellertiella</taxon>
    </lineage>
</organism>
<dbReference type="EMBL" id="JACIEZ010000001">
    <property type="protein sequence ID" value="MBB4062981.1"/>
    <property type="molecule type" value="Genomic_DNA"/>
</dbReference>
<dbReference type="Proteomes" id="UP000528286">
    <property type="component" value="Unassembled WGS sequence"/>
</dbReference>
<dbReference type="Pfam" id="PF07077">
    <property type="entry name" value="DUF1345"/>
    <property type="match status" value="1"/>
</dbReference>
<accession>A0A7W6J1C2</accession>
<keyword evidence="3" id="KW-1185">Reference proteome</keyword>
<feature type="transmembrane region" description="Helical" evidence="1">
    <location>
        <begin position="199"/>
        <end position="222"/>
    </location>
</feature>
<proteinExistence type="predicted"/>
<feature type="transmembrane region" description="Helical" evidence="1">
    <location>
        <begin position="49"/>
        <end position="67"/>
    </location>
</feature>
<comment type="caution">
    <text evidence="2">The sequence shown here is derived from an EMBL/GenBank/DDBJ whole genome shotgun (WGS) entry which is preliminary data.</text>
</comment>
<keyword evidence="1" id="KW-0812">Transmembrane</keyword>
<dbReference type="AlphaFoldDB" id="A0A7W6J1C2"/>
<feature type="transmembrane region" description="Helical" evidence="1">
    <location>
        <begin position="130"/>
        <end position="149"/>
    </location>
</feature>
<sequence length="225" mass="24714">MADDGQRDVKWSGGALFRLHPALIIGLGVGVTAWLVLHTGSFSADNLVIGWDVGVFAYLVVSWYFMLTSTVARMKRRANDIDLPDSQILFFSLVSAVASLSVIFLLLQGVHQSPAHPFSARPIETVGTLVLSWIFVHTLFTVHYAHTFYANEGAARGLRFPEDCSEPVYWDFLYFSFTIGVAAQTADVSVTSMPMRRLVLAHSILSFLFNTTILALAVNVGASLI</sequence>
<feature type="transmembrane region" description="Helical" evidence="1">
    <location>
        <begin position="88"/>
        <end position="110"/>
    </location>
</feature>
<keyword evidence="1" id="KW-0472">Membrane</keyword>
<reference evidence="2 3" key="1">
    <citation type="submission" date="2020-08" db="EMBL/GenBank/DDBJ databases">
        <title>Genomic Encyclopedia of Type Strains, Phase IV (KMG-IV): sequencing the most valuable type-strain genomes for metagenomic binning, comparative biology and taxonomic classification.</title>
        <authorList>
            <person name="Goeker M."/>
        </authorList>
    </citation>
    <scope>NUCLEOTIDE SEQUENCE [LARGE SCALE GENOMIC DNA]</scope>
    <source>
        <strain evidence="2 3">DSM 29853</strain>
    </source>
</reference>
<gene>
    <name evidence="2" type="ORF">GGR23_000142</name>
</gene>
<feature type="transmembrane region" description="Helical" evidence="1">
    <location>
        <begin position="16"/>
        <end position="37"/>
    </location>
</feature>
<evidence type="ECO:0000256" key="1">
    <source>
        <dbReference type="SAM" id="Phobius"/>
    </source>
</evidence>
<keyword evidence="1" id="KW-1133">Transmembrane helix</keyword>
<name>A0A7W6J1C2_9HYPH</name>
<evidence type="ECO:0000313" key="3">
    <source>
        <dbReference type="Proteomes" id="UP000528286"/>
    </source>
</evidence>